<keyword evidence="1" id="KW-0472">Membrane</keyword>
<feature type="transmembrane region" description="Helical" evidence="1">
    <location>
        <begin position="178"/>
        <end position="199"/>
    </location>
</feature>
<comment type="caution">
    <text evidence="3">The sequence shown here is derived from an EMBL/GenBank/DDBJ whole genome shotgun (WGS) entry which is preliminary data.</text>
</comment>
<proteinExistence type="predicted"/>
<dbReference type="InterPro" id="IPR045340">
    <property type="entry name" value="DUF6533"/>
</dbReference>
<evidence type="ECO:0000313" key="4">
    <source>
        <dbReference type="Proteomes" id="UP000292702"/>
    </source>
</evidence>
<evidence type="ECO:0000259" key="2">
    <source>
        <dbReference type="Pfam" id="PF20151"/>
    </source>
</evidence>
<dbReference type="EMBL" id="RWJN01000226">
    <property type="protein sequence ID" value="TCD64597.1"/>
    <property type="molecule type" value="Genomic_DNA"/>
</dbReference>
<feature type="transmembrane region" description="Helical" evidence="1">
    <location>
        <begin position="73"/>
        <end position="92"/>
    </location>
</feature>
<feature type="transmembrane region" description="Helical" evidence="1">
    <location>
        <begin position="219"/>
        <end position="243"/>
    </location>
</feature>
<dbReference type="Pfam" id="PF20151">
    <property type="entry name" value="DUF6533"/>
    <property type="match status" value="1"/>
</dbReference>
<dbReference type="Proteomes" id="UP000292702">
    <property type="component" value="Unassembled WGS sequence"/>
</dbReference>
<protein>
    <recommendedName>
        <fullName evidence="2">DUF6533 domain-containing protein</fullName>
    </recommendedName>
</protein>
<evidence type="ECO:0000256" key="1">
    <source>
        <dbReference type="SAM" id="Phobius"/>
    </source>
</evidence>
<evidence type="ECO:0000313" key="3">
    <source>
        <dbReference type="EMBL" id="TCD64597.1"/>
    </source>
</evidence>
<feature type="transmembrane region" description="Helical" evidence="1">
    <location>
        <begin position="104"/>
        <end position="125"/>
    </location>
</feature>
<organism evidence="3 4">
    <name type="scientific">Steccherinum ochraceum</name>
    <dbReference type="NCBI Taxonomy" id="92696"/>
    <lineage>
        <taxon>Eukaryota</taxon>
        <taxon>Fungi</taxon>
        <taxon>Dikarya</taxon>
        <taxon>Basidiomycota</taxon>
        <taxon>Agaricomycotina</taxon>
        <taxon>Agaricomycetes</taxon>
        <taxon>Polyporales</taxon>
        <taxon>Steccherinaceae</taxon>
        <taxon>Steccherinum</taxon>
    </lineage>
</organism>
<dbReference type="OrthoDB" id="2804471at2759"/>
<keyword evidence="4" id="KW-1185">Reference proteome</keyword>
<sequence length="341" mass="37291">MSDAGSFYDPAALSQAALYLVVYDSLLTISKEIESIWQRKLSVVTVLYILQRWVLILDGVLDNLPTPQFWECTQAILGGIFTTLGYLGTAAFSNFRIWAIWEHALGPTLTVALASAVAPAINLYVRSQVIPFAVVDGYCFLTVKYSAATSIRSAPASLSAPLYLFATDRTHYRPSSSVVYISRSFAIATDTLVLVLTWVKTADVWRGSKRIQGIRLVPVMLFLRDGTIYFGIMLTLNIAALILNTTQLDVNATSGFLALLSAVNANLLARFILDLRSVAERESNQSIPLSSINFDIRSLVGNIGAPLEIEDSTWITGPADDVTNGRDKQCEEAELPSHAGM</sequence>
<reference evidence="3 4" key="1">
    <citation type="submission" date="2018-11" db="EMBL/GenBank/DDBJ databases">
        <title>Genome assembly of Steccherinum ochraceum LE-BIN_3174, the white-rot fungus of the Steccherinaceae family (The Residual Polyporoid clade, Polyporales, Basidiomycota).</title>
        <authorList>
            <person name="Fedorova T.V."/>
            <person name="Glazunova O.A."/>
            <person name="Landesman E.O."/>
            <person name="Moiseenko K.V."/>
            <person name="Psurtseva N.V."/>
            <person name="Savinova O.S."/>
            <person name="Shakhova N.V."/>
            <person name="Tyazhelova T.V."/>
            <person name="Vasina D.V."/>
        </authorList>
    </citation>
    <scope>NUCLEOTIDE SEQUENCE [LARGE SCALE GENOMIC DNA]</scope>
    <source>
        <strain evidence="3 4">LE-BIN_3174</strain>
    </source>
</reference>
<feature type="transmembrane region" description="Helical" evidence="1">
    <location>
        <begin position="255"/>
        <end position="273"/>
    </location>
</feature>
<keyword evidence="1" id="KW-1133">Transmembrane helix</keyword>
<name>A0A4V2MW42_9APHY</name>
<accession>A0A4V2MW42</accession>
<keyword evidence="1" id="KW-0812">Transmembrane</keyword>
<dbReference type="AlphaFoldDB" id="A0A4V2MW42"/>
<feature type="domain" description="DUF6533" evidence="2">
    <location>
        <begin position="16"/>
        <end position="56"/>
    </location>
</feature>
<gene>
    <name evidence="3" type="ORF">EIP91_003862</name>
</gene>